<proteinExistence type="predicted"/>
<comment type="caution">
    <text evidence="1">The sequence shown here is derived from an EMBL/GenBank/DDBJ whole genome shotgun (WGS) entry which is preliminary data.</text>
</comment>
<name>L8N6F3_9CYAN</name>
<evidence type="ECO:0000313" key="2">
    <source>
        <dbReference type="Proteomes" id="UP000011201"/>
    </source>
</evidence>
<protein>
    <submittedName>
        <fullName evidence="1">Uncharacterized protein</fullName>
    </submittedName>
</protein>
<dbReference type="EMBL" id="ALWB01000029">
    <property type="protein sequence ID" value="ELS33798.1"/>
    <property type="molecule type" value="Genomic_DNA"/>
</dbReference>
<reference evidence="1 2" key="1">
    <citation type="journal article" date="2013" name="Proc. Natl. Acad. Sci. U.S.A.">
        <title>Improving the coverage of the cyanobacterial phylum using diversity-driven genome sequencing.</title>
        <authorList>
            <person name="Shih P.M."/>
            <person name="Wu D."/>
            <person name="Latifi A."/>
            <person name="Axen S.D."/>
            <person name="Fewer D.P."/>
            <person name="Talla E."/>
            <person name="Calteau A."/>
            <person name="Cai F."/>
            <person name="Tandeau de Marsac N."/>
            <person name="Rippka R."/>
            <person name="Herdman M."/>
            <person name="Sivonen K."/>
            <person name="Coursin T."/>
            <person name="Laurent T."/>
            <person name="Goodwin L."/>
            <person name="Nolan M."/>
            <person name="Davenport K.W."/>
            <person name="Han C.S."/>
            <person name="Rubin E.M."/>
            <person name="Eisen J.A."/>
            <person name="Woyke T."/>
            <person name="Gugger M."/>
            <person name="Kerfeld C.A."/>
        </authorList>
    </citation>
    <scope>NUCLEOTIDE SEQUENCE [LARGE SCALE GENOMIC DNA]</scope>
    <source>
        <strain evidence="1 2">PCC 7429</strain>
    </source>
</reference>
<accession>L8N6F3</accession>
<dbReference type="AlphaFoldDB" id="L8N6F3"/>
<evidence type="ECO:0000313" key="1">
    <source>
        <dbReference type="EMBL" id="ELS33798.1"/>
    </source>
</evidence>
<dbReference type="Proteomes" id="UP000011201">
    <property type="component" value="Unassembled WGS sequence"/>
</dbReference>
<keyword evidence="2" id="KW-1185">Reference proteome</keyword>
<sequence length="42" mass="5145">MATPFWGLVLRLRDEYYDNNNHYHILRTQKSLVILKENRRIG</sequence>
<gene>
    <name evidence="1" type="ORF">Pse7429DRAFT_1033</name>
</gene>
<organism evidence="1 2">
    <name type="scientific">Pseudanabaena biceps PCC 7429</name>
    <dbReference type="NCBI Taxonomy" id="927668"/>
    <lineage>
        <taxon>Bacteria</taxon>
        <taxon>Bacillati</taxon>
        <taxon>Cyanobacteriota</taxon>
        <taxon>Cyanophyceae</taxon>
        <taxon>Pseudanabaenales</taxon>
        <taxon>Pseudanabaenaceae</taxon>
        <taxon>Pseudanabaena</taxon>
    </lineage>
</organism>